<evidence type="ECO:0000313" key="3">
    <source>
        <dbReference type="WBParaSite" id="HPBE_0001725201-mRNA-1"/>
    </source>
</evidence>
<dbReference type="Proteomes" id="UP000050761">
    <property type="component" value="Unassembled WGS sequence"/>
</dbReference>
<dbReference type="GO" id="GO:0003676">
    <property type="term" value="F:nucleic acid binding"/>
    <property type="evidence" value="ECO:0007669"/>
    <property type="project" value="InterPro"/>
</dbReference>
<gene>
    <name evidence="1" type="ORF">HPBE_LOCUS17251</name>
</gene>
<dbReference type="WBParaSite" id="HPBE_0001725201-mRNA-1">
    <property type="protein sequence ID" value="HPBE_0001725201-mRNA-1"/>
    <property type="gene ID" value="HPBE_0001725201"/>
</dbReference>
<accession>A0A183G6D2</accession>
<accession>A0A3P8A3E3</accession>
<keyword evidence="2" id="KW-1185">Reference proteome</keyword>
<dbReference type="OrthoDB" id="106945at2759"/>
<reference evidence="1 2" key="1">
    <citation type="submission" date="2018-11" db="EMBL/GenBank/DDBJ databases">
        <authorList>
            <consortium name="Pathogen Informatics"/>
        </authorList>
    </citation>
    <scope>NUCLEOTIDE SEQUENCE [LARGE SCALE GENOMIC DNA]</scope>
</reference>
<sequence length="159" mass="17977">MTPMDTDINVETCEKPRRRKLGGDSLVTAAGFCSSGILKLSHPLCPVVLHGQSGVQGVMESILLPFLRRSRHQTHVLQQGSAAVYVPISTKDWLHRHNIQVTDWPVYSPDSNGMENMWFQRAYANNRQFNDVVVILITWDTSKDKIIQNLVNSMNNTML</sequence>
<proteinExistence type="predicted"/>
<evidence type="ECO:0000313" key="2">
    <source>
        <dbReference type="Proteomes" id="UP000050761"/>
    </source>
</evidence>
<organism evidence="2 3">
    <name type="scientific">Heligmosomoides polygyrus</name>
    <name type="common">Parasitic roundworm</name>
    <dbReference type="NCBI Taxonomy" id="6339"/>
    <lineage>
        <taxon>Eukaryota</taxon>
        <taxon>Metazoa</taxon>
        <taxon>Ecdysozoa</taxon>
        <taxon>Nematoda</taxon>
        <taxon>Chromadorea</taxon>
        <taxon>Rhabditida</taxon>
        <taxon>Rhabditina</taxon>
        <taxon>Rhabditomorpha</taxon>
        <taxon>Strongyloidea</taxon>
        <taxon>Heligmosomidae</taxon>
        <taxon>Heligmosomoides</taxon>
    </lineage>
</organism>
<dbReference type="Gene3D" id="3.30.420.10">
    <property type="entry name" value="Ribonuclease H-like superfamily/Ribonuclease H"/>
    <property type="match status" value="1"/>
</dbReference>
<evidence type="ECO:0000313" key="1">
    <source>
        <dbReference type="EMBL" id="VDP08347.1"/>
    </source>
</evidence>
<dbReference type="InterPro" id="IPR036397">
    <property type="entry name" value="RNaseH_sf"/>
</dbReference>
<dbReference type="AlphaFoldDB" id="A0A183G6D2"/>
<protein>
    <submittedName>
        <fullName evidence="3">DDE_3 domain-containing protein</fullName>
    </submittedName>
</protein>
<name>A0A183G6D2_HELPZ</name>
<reference evidence="3" key="2">
    <citation type="submission" date="2019-09" db="UniProtKB">
        <authorList>
            <consortium name="WormBaseParasite"/>
        </authorList>
    </citation>
    <scope>IDENTIFICATION</scope>
</reference>
<dbReference type="EMBL" id="UZAH01029890">
    <property type="protein sequence ID" value="VDP08347.1"/>
    <property type="molecule type" value="Genomic_DNA"/>
</dbReference>